<dbReference type="EMBL" id="BMEA01000001">
    <property type="protein sequence ID" value="GGB66854.1"/>
    <property type="molecule type" value="Genomic_DNA"/>
</dbReference>
<dbReference type="RefSeq" id="WP_035948384.1">
    <property type="nucleotide sequence ID" value="NZ_BMEA01000001.1"/>
</dbReference>
<evidence type="ECO:0000313" key="1">
    <source>
        <dbReference type="EMBL" id="GGB66854.1"/>
    </source>
</evidence>
<dbReference type="AlphaFoldDB" id="A0A8H9FSI7"/>
<organism evidence="1 2">
    <name type="scientific">Knoellia flava</name>
    <dbReference type="NCBI Taxonomy" id="913969"/>
    <lineage>
        <taxon>Bacteria</taxon>
        <taxon>Bacillati</taxon>
        <taxon>Actinomycetota</taxon>
        <taxon>Actinomycetes</taxon>
        <taxon>Micrococcales</taxon>
        <taxon>Intrasporangiaceae</taxon>
        <taxon>Knoellia</taxon>
    </lineage>
</organism>
<protein>
    <submittedName>
        <fullName evidence="1">Uncharacterized protein</fullName>
    </submittedName>
</protein>
<proteinExistence type="predicted"/>
<comment type="caution">
    <text evidence="1">The sequence shown here is derived from an EMBL/GenBank/DDBJ whole genome shotgun (WGS) entry which is preliminary data.</text>
</comment>
<reference evidence="1" key="2">
    <citation type="submission" date="2020-09" db="EMBL/GenBank/DDBJ databases">
        <authorList>
            <person name="Sun Q."/>
            <person name="Zhou Y."/>
        </authorList>
    </citation>
    <scope>NUCLEOTIDE SEQUENCE</scope>
    <source>
        <strain evidence="1">CGMCC 1.10749</strain>
    </source>
</reference>
<dbReference type="Proteomes" id="UP000628079">
    <property type="component" value="Unassembled WGS sequence"/>
</dbReference>
<accession>A0A8H9FSI7</accession>
<name>A0A8H9FSI7_9MICO</name>
<reference evidence="1" key="1">
    <citation type="journal article" date="2014" name="Int. J. Syst. Evol. Microbiol.">
        <title>Complete genome sequence of Corynebacterium casei LMG S-19264T (=DSM 44701T), isolated from a smear-ripened cheese.</title>
        <authorList>
            <consortium name="US DOE Joint Genome Institute (JGI-PGF)"/>
            <person name="Walter F."/>
            <person name="Albersmeier A."/>
            <person name="Kalinowski J."/>
            <person name="Ruckert C."/>
        </authorList>
    </citation>
    <scope>NUCLEOTIDE SEQUENCE</scope>
    <source>
        <strain evidence="1">CGMCC 1.10749</strain>
    </source>
</reference>
<sequence>MTTYADPDEQQAAAALEEFLRERSPALQHLQATVNDAVDLDGSVESLEPLWAWVKARLRLGPSGRQPSWSRLGVGEHERLDEASLQLLDGVISYVIGVVTTAVPAATWEVATDPHPRYLDRNKPMLRAGDWEQLPASAVGNLGRQVFSEWPPADDRLATIVRFWLANIPRAPVTEDDAVPRRRRRRPQPR</sequence>
<gene>
    <name evidence="1" type="ORF">GCM10011314_02560</name>
</gene>
<evidence type="ECO:0000313" key="2">
    <source>
        <dbReference type="Proteomes" id="UP000628079"/>
    </source>
</evidence>